<protein>
    <submittedName>
        <fullName evidence="1">Uncharacterized protein</fullName>
    </submittedName>
</protein>
<dbReference type="Proteomes" id="UP000829447">
    <property type="component" value="Linkage Group LG18"/>
</dbReference>
<keyword evidence="2" id="KW-1185">Reference proteome</keyword>
<sequence>MQAYTQMPSVGLRLHASQQTSCSMVPSPEAQAQYYIAQQNNQQSHGLCNGQTSSQPVSSSSNLQLRQMPQAWFTDSQNQLLLGNSACMRATLPIEQFAPLPAAQHGTPTQNLSHHPQTLSRNTVPQQNYNMPHLHNVSSTTTVFWFPPAYSNASSATEQNNLTHRSVLPQYESLNGHHNRMQIAHQPQSQTQQTDLFVQILSNQAPQKIHNNQGQVRGGKRNGALYSFVNHFPATSQRLITPSQPSNYSHQTGQSHLSYNGNQVQYSSQIQRQPPPYRAENNSASYSHLKHSRKKHQSLMSILPHPPLYTSQPNQRINQSSALSLPKDNIQPQTPLQQCNTIPVSGHHSKTCQPAVPDIHAKTQPQVLQLNNTITGFPRSSQVAISSSTPTSEAPPPIYTESTLNYSRVTLMDLLVKKDNTQVPAQRHGTNPLSPLKCNFTTQGQTPSHITTKASYSQTPESAPYCSVPATLYCKELQTVSEYQTPVKRTTILKENEHALGNQLKTPDVQSFEGRKDGQKSNNRHEEGQYGEDIAKSLDLVMALQKVVQQSHKAVAVVPPISQQAPSPEKKDHVTTSSNDSLPFKIDAVWTLKESKNMEQESTAMSLPKETTEELLQLFSVPHPETQERNKHEDGSTVDSLIPDTQSTDISQSKIGSTTSQGPVCSTALTSKSLEDHNKVKTGNSIGNIFDLSQVQVLNFTLDNFNCLMKALESILDRSVKEPVADLEKCLLDLYWDGSTKNIEKQIHTFTAEWSGLSSEVSIKEMQTAMFQYLKPKDLKMLVHGYHILKNDTHLPTEEFRSSWLNIDGQPADIENVLAEPILDVNLTDYALYGGFNTLNIYSESETSKKVIPATTDFQNDKMINKELANTQVCESKSTDKVSNAQEASKKQEDENLQKHQQQDVNLNLEESIDSNETADTLMESKSKTECEQVCRDTSEDITSSTEIVEQIDLSNDVDSSNDSQLIELSLLSSDDARTIFKEYSGCDLQIEPSQLCQDETKVSATPENESNDFCNTASQIKFTCPHVTDIDWDGEHFCPRCWEETPLLDLDLEEGLFSPKGGSSNMRTPPKQGHHNQSCTPQSGKPDPNCTVLSESSSIADSPTTKNVDVFEVNISEPDPNPSDAVESCSSQFGKSPVKEPHAPVCTESVSFTMPIDEQVCESKSLLGPELPKALSCAQNIENLVIPEQTKTLRDEVSPPNSPPCKKLKLTKITEIPAEDDLFTADIVTKKASSTKPHPSDLSVTPAEDGQNCKDEGKERGEESKSPIKLKIQINTQCPQSGRPDPNMNVCSESSSDSSDHSAYRVNMSITETDLNIGDSVQSCSSPSGKSPDKEAHGRVCTESVRVTMPIEKQVCEANSLSGAELPKALSLTQNIEKRKPVIPSQTKTSRGKVSPPRYTPCKKIKITKTTLIPAEDDLFAPDIVIKKASSPKPHPSALNFTPTEDGRHCKDEGKERGEERKSPNMLKTQCNQPSGQIKTDAHGKWKKPSVKSQVPNVTPQPKRPAVAANSDTKKEKVLGKTKQTGQNKGMKKMRFALYGFSNSNQSKIVQHQCYNRTKSTTAPAYVTIANSPETAQSYTDVLSAKQKVYSQWSSTFVETKKNTSSHKKHQKHVKKELKSRTEALKRLIKDRLAIKDKQIADGTKRKQSAEDFVVAQELPKI</sequence>
<reference evidence="1 2" key="1">
    <citation type="journal article" date="2022" name="bioRxiv">
        <title>An ancient truncated duplication of the anti-Mullerian hormone receptor type 2 gene is a potential conserved master sex determinant in the Pangasiidae catfish family.</title>
        <authorList>
            <person name="Wen M."/>
            <person name="Pan Q."/>
            <person name="Jouanno E."/>
            <person name="Montfort J."/>
            <person name="Zahm M."/>
            <person name="Cabau C."/>
            <person name="Klopp C."/>
            <person name="Iampietro C."/>
            <person name="Roques C."/>
            <person name="Bouchez O."/>
            <person name="Castinel A."/>
            <person name="Donnadieu C."/>
            <person name="Parrinello H."/>
            <person name="Poncet C."/>
            <person name="Belmonte E."/>
            <person name="Gautier V."/>
            <person name="Avarre J.-C."/>
            <person name="Dugue R."/>
            <person name="Gustiano R."/>
            <person name="Ha T.T.T."/>
            <person name="Campet M."/>
            <person name="Sriphairoj K."/>
            <person name="Ribolli J."/>
            <person name="de Almeida F.L."/>
            <person name="Desvignes T."/>
            <person name="Postlethwait J.H."/>
            <person name="Bucao C.F."/>
            <person name="Robinson-Rechavi M."/>
            <person name="Bobe J."/>
            <person name="Herpin A."/>
            <person name="Guiguen Y."/>
        </authorList>
    </citation>
    <scope>NUCLEOTIDE SEQUENCE [LARGE SCALE GENOMIC DNA]</scope>
    <source>
        <strain evidence="1">YG-Dec2019</strain>
    </source>
</reference>
<evidence type="ECO:0000313" key="2">
    <source>
        <dbReference type="Proteomes" id="UP000829447"/>
    </source>
</evidence>
<organism evidence="1 2">
    <name type="scientific">Pangasianodon gigas</name>
    <name type="common">Mekong giant catfish</name>
    <name type="synonym">Pangasius gigas</name>
    <dbReference type="NCBI Taxonomy" id="30993"/>
    <lineage>
        <taxon>Eukaryota</taxon>
        <taxon>Metazoa</taxon>
        <taxon>Chordata</taxon>
        <taxon>Craniata</taxon>
        <taxon>Vertebrata</taxon>
        <taxon>Euteleostomi</taxon>
        <taxon>Actinopterygii</taxon>
        <taxon>Neopterygii</taxon>
        <taxon>Teleostei</taxon>
        <taxon>Ostariophysi</taxon>
        <taxon>Siluriformes</taxon>
        <taxon>Pangasiidae</taxon>
        <taxon>Pangasianodon</taxon>
    </lineage>
</organism>
<gene>
    <name evidence="1" type="ORF">PGIGA_G00089920</name>
</gene>
<dbReference type="EMBL" id="CM040471">
    <property type="protein sequence ID" value="MCI4388781.1"/>
    <property type="molecule type" value="Genomic_DNA"/>
</dbReference>
<evidence type="ECO:0000313" key="1">
    <source>
        <dbReference type="EMBL" id="MCI4388781.1"/>
    </source>
</evidence>
<proteinExistence type="predicted"/>
<accession>A0ACC5XC11</accession>
<name>A0ACC5XC11_PANGG</name>
<comment type="caution">
    <text evidence="1">The sequence shown here is derived from an EMBL/GenBank/DDBJ whole genome shotgun (WGS) entry which is preliminary data.</text>
</comment>